<dbReference type="AlphaFoldDB" id="A0A5K7YJY2"/>
<evidence type="ECO:0000256" key="3">
    <source>
        <dbReference type="RuleBase" id="RU000363"/>
    </source>
</evidence>
<dbReference type="SMART" id="SM00822">
    <property type="entry name" value="PKS_KR"/>
    <property type="match status" value="1"/>
</dbReference>
<feature type="domain" description="Ketoreductase" evidence="4">
    <location>
        <begin position="9"/>
        <end position="192"/>
    </location>
</feature>
<sequence>MARRRFSNRIVVVTGAASGIGLAVARRFARAGATCALLDMDAVRVKACEQAFADAGHRVLGLRCDVTRRSDCEAAMQTVIERFGGIDVLFNNAGITQRSAFVETRIEVYERVMAVNFFGALYCTKAAIHSLIRRRGLIISNESIAGLAPLLGRTGYAASKHAMHGLFTSLRSEVRDRGVHVMVVCPGFIKTNLQDRALGADGTVTRHPQSRVGRQDTPECAADAIFRGAEREKDLLVLTAMGKIGYWVSRLAPAFYERRMARRFKAELERPPS</sequence>
<reference evidence="5 6" key="1">
    <citation type="submission" date="2019-11" db="EMBL/GenBank/DDBJ databases">
        <title>Comparative genomics of hydrocarbon-degrading Desulfosarcina strains.</title>
        <authorList>
            <person name="Watanabe M."/>
            <person name="Kojima H."/>
            <person name="Fukui M."/>
        </authorList>
    </citation>
    <scope>NUCLEOTIDE SEQUENCE [LARGE SCALE GENOMIC DNA]</scope>
    <source>
        <strain evidence="5 6">PL12</strain>
    </source>
</reference>
<name>A0A5K7YJY2_9BACT</name>
<evidence type="ECO:0000256" key="1">
    <source>
        <dbReference type="ARBA" id="ARBA00006484"/>
    </source>
</evidence>
<dbReference type="PROSITE" id="PS00061">
    <property type="entry name" value="ADH_SHORT"/>
    <property type="match status" value="1"/>
</dbReference>
<proteinExistence type="inferred from homology"/>
<dbReference type="SUPFAM" id="SSF51735">
    <property type="entry name" value="NAD(P)-binding Rossmann-fold domains"/>
    <property type="match status" value="1"/>
</dbReference>
<dbReference type="GO" id="GO:0016020">
    <property type="term" value="C:membrane"/>
    <property type="evidence" value="ECO:0007669"/>
    <property type="project" value="TreeGrafter"/>
</dbReference>
<evidence type="ECO:0000256" key="2">
    <source>
        <dbReference type="ARBA" id="ARBA00023002"/>
    </source>
</evidence>
<evidence type="ECO:0000259" key="4">
    <source>
        <dbReference type="SMART" id="SM00822"/>
    </source>
</evidence>
<dbReference type="FunFam" id="3.40.50.720:FF:000084">
    <property type="entry name" value="Short-chain dehydrogenase reductase"/>
    <property type="match status" value="1"/>
</dbReference>
<accession>A0A5K7YJY2</accession>
<organism evidence="5 6">
    <name type="scientific">Desulfosarcina alkanivorans</name>
    <dbReference type="NCBI Taxonomy" id="571177"/>
    <lineage>
        <taxon>Bacteria</taxon>
        <taxon>Pseudomonadati</taxon>
        <taxon>Thermodesulfobacteriota</taxon>
        <taxon>Desulfobacteria</taxon>
        <taxon>Desulfobacterales</taxon>
        <taxon>Desulfosarcinaceae</taxon>
        <taxon>Desulfosarcina</taxon>
    </lineage>
</organism>
<dbReference type="InterPro" id="IPR057326">
    <property type="entry name" value="KR_dom"/>
</dbReference>
<gene>
    <name evidence="5" type="ORF">DSCA_20890</name>
</gene>
<dbReference type="InterPro" id="IPR002347">
    <property type="entry name" value="SDR_fam"/>
</dbReference>
<dbReference type="InterPro" id="IPR020904">
    <property type="entry name" value="Sc_DH/Rdtase_CS"/>
</dbReference>
<dbReference type="EMBL" id="AP021874">
    <property type="protein sequence ID" value="BBO68159.1"/>
    <property type="molecule type" value="Genomic_DNA"/>
</dbReference>
<dbReference type="InterPro" id="IPR036291">
    <property type="entry name" value="NAD(P)-bd_dom_sf"/>
</dbReference>
<dbReference type="PANTHER" id="PTHR44196">
    <property type="entry name" value="DEHYDROGENASE/REDUCTASE SDR FAMILY MEMBER 7B"/>
    <property type="match status" value="1"/>
</dbReference>
<evidence type="ECO:0000313" key="6">
    <source>
        <dbReference type="Proteomes" id="UP000427906"/>
    </source>
</evidence>
<dbReference type="GO" id="GO:0016491">
    <property type="term" value="F:oxidoreductase activity"/>
    <property type="evidence" value="ECO:0007669"/>
    <property type="project" value="UniProtKB-KW"/>
</dbReference>
<dbReference type="Gene3D" id="3.40.50.720">
    <property type="entry name" value="NAD(P)-binding Rossmann-like Domain"/>
    <property type="match status" value="1"/>
</dbReference>
<dbReference type="PRINTS" id="PR00080">
    <property type="entry name" value="SDRFAMILY"/>
</dbReference>
<dbReference type="KEGG" id="dalk:DSCA_20890"/>
<keyword evidence="6" id="KW-1185">Reference proteome</keyword>
<dbReference type="PANTHER" id="PTHR44196:SF1">
    <property type="entry name" value="DEHYDROGENASE_REDUCTASE SDR FAMILY MEMBER 7B"/>
    <property type="match status" value="1"/>
</dbReference>
<evidence type="ECO:0000313" key="5">
    <source>
        <dbReference type="EMBL" id="BBO68159.1"/>
    </source>
</evidence>
<dbReference type="RefSeq" id="WP_155316348.1">
    <property type="nucleotide sequence ID" value="NZ_AP021874.1"/>
</dbReference>
<dbReference type="PRINTS" id="PR00081">
    <property type="entry name" value="GDHRDH"/>
</dbReference>
<dbReference type="Pfam" id="PF00106">
    <property type="entry name" value="adh_short"/>
    <property type="match status" value="1"/>
</dbReference>
<dbReference type="Proteomes" id="UP000427906">
    <property type="component" value="Chromosome"/>
</dbReference>
<comment type="similarity">
    <text evidence="1 3">Belongs to the short-chain dehydrogenases/reductases (SDR) family.</text>
</comment>
<protein>
    <submittedName>
        <fullName evidence="5">Short chain dehydrogenase</fullName>
    </submittedName>
</protein>
<dbReference type="OrthoDB" id="9790266at2"/>
<dbReference type="NCBIfam" id="NF004825">
    <property type="entry name" value="PRK06181.1"/>
    <property type="match status" value="1"/>
</dbReference>
<keyword evidence="2" id="KW-0560">Oxidoreductase</keyword>